<dbReference type="InterPro" id="IPR029035">
    <property type="entry name" value="DHS-like_NAD/FAD-binding_dom"/>
</dbReference>
<dbReference type="EMBL" id="KN745236">
    <property type="protein sequence ID" value="KIH51853.1"/>
    <property type="molecule type" value="Genomic_DNA"/>
</dbReference>
<dbReference type="AlphaFoldDB" id="A0A0C2C6H0"/>
<protein>
    <submittedName>
        <fullName evidence="5">Transcriptional regulator, Sir2 family</fullName>
    </submittedName>
</protein>
<dbReference type="Proteomes" id="UP000054047">
    <property type="component" value="Unassembled WGS sequence"/>
</dbReference>
<evidence type="ECO:0000256" key="2">
    <source>
        <dbReference type="ARBA" id="ARBA00023027"/>
    </source>
</evidence>
<evidence type="ECO:0000259" key="4">
    <source>
        <dbReference type="PROSITE" id="PS50305"/>
    </source>
</evidence>
<dbReference type="InterPro" id="IPR026590">
    <property type="entry name" value="Ssirtuin_cat_dom"/>
</dbReference>
<dbReference type="GO" id="GO:0046872">
    <property type="term" value="F:metal ion binding"/>
    <property type="evidence" value="ECO:0007669"/>
    <property type="project" value="UniProtKB-KW"/>
</dbReference>
<evidence type="ECO:0000313" key="6">
    <source>
        <dbReference type="Proteomes" id="UP000054047"/>
    </source>
</evidence>
<dbReference type="GO" id="GO:0017136">
    <property type="term" value="F:histone deacetylase activity, NAD-dependent"/>
    <property type="evidence" value="ECO:0007669"/>
    <property type="project" value="TreeGrafter"/>
</dbReference>
<organism evidence="5 6">
    <name type="scientific">Ancylostoma duodenale</name>
    <dbReference type="NCBI Taxonomy" id="51022"/>
    <lineage>
        <taxon>Eukaryota</taxon>
        <taxon>Metazoa</taxon>
        <taxon>Ecdysozoa</taxon>
        <taxon>Nematoda</taxon>
        <taxon>Chromadorea</taxon>
        <taxon>Rhabditida</taxon>
        <taxon>Rhabditina</taxon>
        <taxon>Rhabditomorpha</taxon>
        <taxon>Strongyloidea</taxon>
        <taxon>Ancylostomatidae</taxon>
        <taxon>Ancylostomatinae</taxon>
        <taxon>Ancylostoma</taxon>
    </lineage>
</organism>
<dbReference type="InterPro" id="IPR026591">
    <property type="entry name" value="Sirtuin_cat_small_dom_sf"/>
</dbReference>
<dbReference type="OrthoDB" id="424302at2759"/>
<feature type="binding site" evidence="3">
    <location>
        <position position="107"/>
    </location>
    <ligand>
        <name>Zn(2+)</name>
        <dbReference type="ChEBI" id="CHEBI:29105"/>
    </ligand>
</feature>
<keyword evidence="2" id="KW-0520">NAD</keyword>
<feature type="domain" description="Deacetylase sirtuin-type" evidence="4">
    <location>
        <begin position="1"/>
        <end position="195"/>
    </location>
</feature>
<keyword evidence="3" id="KW-0862">Zinc</keyword>
<dbReference type="Gene3D" id="3.30.1600.10">
    <property type="entry name" value="SIR2/SIRT2 'Small Domain"/>
    <property type="match status" value="1"/>
</dbReference>
<dbReference type="Pfam" id="PF02146">
    <property type="entry name" value="SIR2"/>
    <property type="match status" value="1"/>
</dbReference>
<dbReference type="InterPro" id="IPR050134">
    <property type="entry name" value="NAD-dep_sirtuin_deacylases"/>
</dbReference>
<dbReference type="PANTHER" id="PTHR11085">
    <property type="entry name" value="NAD-DEPENDENT PROTEIN DEACYLASE SIRTUIN-5, MITOCHONDRIAL-RELATED"/>
    <property type="match status" value="1"/>
</dbReference>
<dbReference type="Gene3D" id="3.40.50.1220">
    <property type="entry name" value="TPP-binding domain"/>
    <property type="match status" value="1"/>
</dbReference>
<dbReference type="GO" id="GO:0070403">
    <property type="term" value="F:NAD+ binding"/>
    <property type="evidence" value="ECO:0007669"/>
    <property type="project" value="InterPro"/>
</dbReference>
<accession>A0A0C2C6H0</accession>
<evidence type="ECO:0000256" key="3">
    <source>
        <dbReference type="PROSITE-ProRule" id="PRU00236"/>
    </source>
</evidence>
<feature type="binding site" evidence="3">
    <location>
        <position position="104"/>
    </location>
    <ligand>
        <name>Zn(2+)</name>
        <dbReference type="ChEBI" id="CHEBI:29105"/>
    </ligand>
</feature>
<keyword evidence="3" id="KW-0479">Metal-binding</keyword>
<gene>
    <name evidence="5" type="ORF">ANCDUO_18054</name>
</gene>
<dbReference type="PROSITE" id="PS50305">
    <property type="entry name" value="SIRTUIN"/>
    <property type="match status" value="1"/>
</dbReference>
<feature type="binding site" evidence="3">
    <location>
        <position position="25"/>
    </location>
    <ligand>
        <name>Zn(2+)</name>
        <dbReference type="ChEBI" id="CHEBI:29105"/>
    </ligand>
</feature>
<proteinExistence type="predicted"/>
<evidence type="ECO:0000313" key="5">
    <source>
        <dbReference type="EMBL" id="KIH51853.1"/>
    </source>
</evidence>
<name>A0A0C2C6H0_9BILA</name>
<feature type="active site" description="Proton acceptor" evidence="3">
    <location>
        <position position="14"/>
    </location>
</feature>
<feature type="binding site" evidence="3">
    <location>
        <position position="22"/>
    </location>
    <ligand>
        <name>Zn(2+)</name>
        <dbReference type="ChEBI" id="CHEBI:29105"/>
    </ligand>
</feature>
<sequence>MAGRAGSEMVSELHGCGRRVKCIKCGDITSRESLQPIMEELNAEWMKVNIAGEIAPDGDVELADGAHEVPRRNSGRAGQAGVWKKEDAFTGPPPIRLSFVLPTCQKCGGILKTDVVFFGDNIPRDVYDWCADKLEECTGLLVLGSSLTVMSGYRFAWSANGKGNPVFFVNLGPPRADSFADMKISAPVTEVVTKM</sequence>
<reference evidence="5 6" key="1">
    <citation type="submission" date="2013-12" db="EMBL/GenBank/DDBJ databases">
        <title>Draft genome of the parsitic nematode Ancylostoma duodenale.</title>
        <authorList>
            <person name="Mitreva M."/>
        </authorList>
    </citation>
    <scope>NUCLEOTIDE SEQUENCE [LARGE SCALE GENOMIC DNA]</scope>
    <source>
        <strain evidence="5 6">Zhejiang</strain>
    </source>
</reference>
<dbReference type="SUPFAM" id="SSF52467">
    <property type="entry name" value="DHS-like NAD/FAD-binding domain"/>
    <property type="match status" value="1"/>
</dbReference>
<dbReference type="GO" id="GO:0005759">
    <property type="term" value="C:mitochondrial matrix"/>
    <property type="evidence" value="ECO:0007669"/>
    <property type="project" value="TreeGrafter"/>
</dbReference>
<dbReference type="InterPro" id="IPR003000">
    <property type="entry name" value="Sirtuin"/>
</dbReference>
<dbReference type="PANTHER" id="PTHR11085:SF10">
    <property type="entry name" value="NAD-DEPENDENT PROTEIN DEACYLASE SIRTUIN-5, MITOCHONDRIAL-RELATED"/>
    <property type="match status" value="1"/>
</dbReference>
<keyword evidence="6" id="KW-1185">Reference proteome</keyword>
<keyword evidence="1" id="KW-0808">Transferase</keyword>
<evidence type="ECO:0000256" key="1">
    <source>
        <dbReference type="ARBA" id="ARBA00022679"/>
    </source>
</evidence>